<dbReference type="PROSITE" id="PS51257">
    <property type="entry name" value="PROKAR_LIPOPROTEIN"/>
    <property type="match status" value="1"/>
</dbReference>
<sequence>MTSKNHKQNTNFQIAYFLAGSCHTADGAFSLLCELREERQGAVDNYKVIQLKDKAREIRAKRRLGSKDKTDQLEGEAELLELENNKKTGGVLYNAALDELDFIDKCLIAIQPLRQYKDLPDAEAHEAAQYQEWKFELMHRAENFLLTIGGIPTDQFATMRMHPAFKTEILPRINEMKKLMLTEKGLEELQKQIGGSKFEDINKLLT</sequence>
<protein>
    <submittedName>
        <fullName evidence="1">Uncharacterized protein</fullName>
    </submittedName>
</protein>
<proteinExistence type="predicted"/>
<evidence type="ECO:0000313" key="1">
    <source>
        <dbReference type="EMBL" id="QJH99659.1"/>
    </source>
</evidence>
<gene>
    <name evidence="1" type="ORF">TM448B01641_0007</name>
</gene>
<dbReference type="AlphaFoldDB" id="A0A6M3XP94"/>
<accession>A0A6M3XP94</accession>
<dbReference type="EMBL" id="MT144801">
    <property type="protein sequence ID" value="QJH99659.1"/>
    <property type="molecule type" value="Genomic_DNA"/>
</dbReference>
<organism evidence="1">
    <name type="scientific">viral metagenome</name>
    <dbReference type="NCBI Taxonomy" id="1070528"/>
    <lineage>
        <taxon>unclassified sequences</taxon>
        <taxon>metagenomes</taxon>
        <taxon>organismal metagenomes</taxon>
    </lineage>
</organism>
<name>A0A6M3XP94_9ZZZZ</name>
<reference evidence="1" key="1">
    <citation type="submission" date="2020-03" db="EMBL/GenBank/DDBJ databases">
        <title>The deep terrestrial virosphere.</title>
        <authorList>
            <person name="Holmfeldt K."/>
            <person name="Nilsson E."/>
            <person name="Simone D."/>
            <person name="Lopez-Fernandez M."/>
            <person name="Wu X."/>
            <person name="de Brujin I."/>
            <person name="Lundin D."/>
            <person name="Andersson A."/>
            <person name="Bertilsson S."/>
            <person name="Dopson M."/>
        </authorList>
    </citation>
    <scope>NUCLEOTIDE SEQUENCE</scope>
    <source>
        <strain evidence="1">TM448B01641</strain>
    </source>
</reference>